<proteinExistence type="predicted"/>
<dbReference type="EMBL" id="AF320576">
    <property type="protein sequence ID" value="AAQ14675.1"/>
    <property type="molecule type" value="Genomic_DNA"/>
</dbReference>
<organismHost>
    <name type="scientific">Salmonella</name>
    <dbReference type="NCBI Taxonomy" id="590"/>
</organismHost>
<accession>Q6KGH2</accession>
<evidence type="ECO:0000313" key="1">
    <source>
        <dbReference type="EMBL" id="AAQ14675.1"/>
    </source>
</evidence>
<sequence length="50" mass="5344">MIVLGALCTLSVTVCPDCMFCVVTCIGLSNSMFSVADKVKKASTLSLKWK</sequence>
<protein>
    <submittedName>
        <fullName evidence="1">Uncharacterized protein</fullName>
    </submittedName>
</protein>
<name>Q6KGH2_BPFO1</name>
<evidence type="ECO:0000313" key="2">
    <source>
        <dbReference type="Proteomes" id="UP000009070"/>
    </source>
</evidence>
<reference evidence="1 2" key="1">
    <citation type="submission" date="2000-11" db="EMBL/GenBank/DDBJ databases">
        <title>Bacteriophage Felix O1: Genetic Characterization.</title>
        <authorList>
            <person name="Sriranganathan N."/>
            <person name="Whichard J.M."/>
            <person name="Pierson F.W."/>
            <person name="Kapur V."/>
            <person name="Weigt L.A."/>
        </authorList>
    </citation>
    <scope>NUCLEOTIDE SEQUENCE [LARGE SCALE GENOMIC DNA]</scope>
    <source>
        <strain evidence="1">Felix O1-VT1</strain>
    </source>
</reference>
<organism evidence="1 2">
    <name type="scientific">Salmonella phage Felix O1 (isolate Felix O1-VT1)</name>
    <name type="common">Bacteriophage Felix O1</name>
    <dbReference type="NCBI Taxonomy" id="1283336"/>
    <lineage>
        <taxon>Viruses</taxon>
        <taxon>Duplodnaviria</taxon>
        <taxon>Heunggongvirae</taxon>
        <taxon>Uroviricota</taxon>
        <taxon>Caudoviricetes</taxon>
        <taxon>Andersonviridae</taxon>
        <taxon>Ounavirinae</taxon>
        <taxon>Felixounavirus</taxon>
        <taxon>Felixounavirus felixO1</taxon>
    </lineage>
</organism>
<dbReference type="Proteomes" id="UP000009070">
    <property type="component" value="Segment"/>
</dbReference>
<keyword evidence="2" id="KW-1185">Reference proteome</keyword>